<proteinExistence type="predicted"/>
<organism evidence="1 2">
    <name type="scientific">Fonticella tunisiensis</name>
    <dbReference type="NCBI Taxonomy" id="1096341"/>
    <lineage>
        <taxon>Bacteria</taxon>
        <taxon>Bacillati</taxon>
        <taxon>Bacillota</taxon>
        <taxon>Clostridia</taxon>
        <taxon>Eubacteriales</taxon>
        <taxon>Clostridiaceae</taxon>
        <taxon>Fonticella</taxon>
    </lineage>
</organism>
<dbReference type="Pfam" id="PF13483">
    <property type="entry name" value="Lactamase_B_3"/>
    <property type="match status" value="1"/>
</dbReference>
<protein>
    <submittedName>
        <fullName evidence="1">L-ascorbate metabolism protein UlaG (Beta-lactamase superfamily)</fullName>
    </submittedName>
</protein>
<dbReference type="EMBL" id="SOAZ01000022">
    <property type="protein sequence ID" value="TDT51046.1"/>
    <property type="molecule type" value="Genomic_DNA"/>
</dbReference>
<dbReference type="Gene3D" id="3.60.15.10">
    <property type="entry name" value="Ribonuclease Z/Hydroxyacylglutathione hydrolase-like"/>
    <property type="match status" value="1"/>
</dbReference>
<dbReference type="PANTHER" id="PTHR42967">
    <property type="entry name" value="METAL DEPENDENT HYDROLASE"/>
    <property type="match status" value="1"/>
</dbReference>
<sequence length="244" mass="28602">MKKFGVKINYLYNSGFTVETEKHFLIFDYFKDSVESGEKNISNGAIALRDLNVGKDILVFSSHSHEDHFNPVILSWLDEVDDINYILSSDIDIKEKDERIHMISAYEDMNVKDAYVKACGSTDIGISFLVKVDGKTIFHAGDLNWWYWWDDTEEEIERAEKWFKEEIERIKGEEIDIAFFPVDPRLEHNYHLGGEYFAREIRPRVLIPMHFGENYWVTGKFSEKVKDIPVRVVEISHRGQEIVL</sequence>
<evidence type="ECO:0000313" key="1">
    <source>
        <dbReference type="EMBL" id="TDT51046.1"/>
    </source>
</evidence>
<dbReference type="OrthoDB" id="36975at2"/>
<comment type="caution">
    <text evidence="1">The sequence shown here is derived from an EMBL/GenBank/DDBJ whole genome shotgun (WGS) entry which is preliminary data.</text>
</comment>
<keyword evidence="2" id="KW-1185">Reference proteome</keyword>
<dbReference type="AlphaFoldDB" id="A0A4R7K9W4"/>
<evidence type="ECO:0000313" key="2">
    <source>
        <dbReference type="Proteomes" id="UP000295325"/>
    </source>
</evidence>
<dbReference type="PANTHER" id="PTHR42967:SF1">
    <property type="entry name" value="MBL FOLD METALLO-HYDROLASE"/>
    <property type="match status" value="1"/>
</dbReference>
<dbReference type="SUPFAM" id="SSF56281">
    <property type="entry name" value="Metallo-hydrolase/oxidoreductase"/>
    <property type="match status" value="1"/>
</dbReference>
<dbReference type="Proteomes" id="UP000295325">
    <property type="component" value="Unassembled WGS sequence"/>
</dbReference>
<reference evidence="1 2" key="1">
    <citation type="submission" date="2019-03" db="EMBL/GenBank/DDBJ databases">
        <title>Genomic Encyclopedia of Type Strains, Phase IV (KMG-IV): sequencing the most valuable type-strain genomes for metagenomic binning, comparative biology and taxonomic classification.</title>
        <authorList>
            <person name="Goeker M."/>
        </authorList>
    </citation>
    <scope>NUCLEOTIDE SEQUENCE [LARGE SCALE GENOMIC DNA]</scope>
    <source>
        <strain evidence="1 2">DSM 24455</strain>
    </source>
</reference>
<gene>
    <name evidence="1" type="ORF">EDD71_12216</name>
</gene>
<name>A0A4R7K9W4_9CLOT</name>
<dbReference type="InterPro" id="IPR036866">
    <property type="entry name" value="RibonucZ/Hydroxyglut_hydro"/>
</dbReference>
<accession>A0A4R7K9W4</accession>